<organism evidence="2 3">
    <name type="scientific">Bagarius yarrelli</name>
    <name type="common">Goonch</name>
    <name type="synonym">Bagrus yarrelli</name>
    <dbReference type="NCBI Taxonomy" id="175774"/>
    <lineage>
        <taxon>Eukaryota</taxon>
        <taxon>Metazoa</taxon>
        <taxon>Chordata</taxon>
        <taxon>Craniata</taxon>
        <taxon>Vertebrata</taxon>
        <taxon>Euteleostomi</taxon>
        <taxon>Actinopterygii</taxon>
        <taxon>Neopterygii</taxon>
        <taxon>Teleostei</taxon>
        <taxon>Ostariophysi</taxon>
        <taxon>Siluriformes</taxon>
        <taxon>Sisoridae</taxon>
        <taxon>Sisorinae</taxon>
        <taxon>Bagarius</taxon>
    </lineage>
</organism>
<keyword evidence="1" id="KW-0812">Transmembrane</keyword>
<gene>
    <name evidence="2" type="ORF">Baya_7524</name>
</gene>
<dbReference type="Proteomes" id="UP000319801">
    <property type="component" value="Unassembled WGS sequence"/>
</dbReference>
<evidence type="ECO:0000256" key="1">
    <source>
        <dbReference type="SAM" id="Phobius"/>
    </source>
</evidence>
<feature type="transmembrane region" description="Helical" evidence="1">
    <location>
        <begin position="12"/>
        <end position="36"/>
    </location>
</feature>
<evidence type="ECO:0000313" key="3">
    <source>
        <dbReference type="Proteomes" id="UP000319801"/>
    </source>
</evidence>
<keyword evidence="1" id="KW-0472">Membrane</keyword>
<keyword evidence="3" id="KW-1185">Reference proteome</keyword>
<comment type="caution">
    <text evidence="2">The sequence shown here is derived from an EMBL/GenBank/DDBJ whole genome shotgun (WGS) entry which is preliminary data.</text>
</comment>
<protein>
    <submittedName>
        <fullName evidence="2">Uncharacterized protein</fullName>
    </submittedName>
</protein>
<proteinExistence type="predicted"/>
<feature type="transmembrane region" description="Helical" evidence="1">
    <location>
        <begin position="56"/>
        <end position="76"/>
    </location>
</feature>
<keyword evidence="1" id="KW-1133">Transmembrane helix</keyword>
<dbReference type="AlphaFoldDB" id="A0A556U203"/>
<evidence type="ECO:0000313" key="2">
    <source>
        <dbReference type="EMBL" id="TSL97269.1"/>
    </source>
</evidence>
<reference evidence="2 3" key="1">
    <citation type="journal article" date="2019" name="Genome Biol. Evol.">
        <title>Whole-Genome Sequencing of the Giant Devil Catfish, Bagarius yarrelli.</title>
        <authorList>
            <person name="Jiang W."/>
            <person name="Lv Y."/>
            <person name="Cheng L."/>
            <person name="Yang K."/>
            <person name="Chao B."/>
            <person name="Wang X."/>
            <person name="Li Y."/>
            <person name="Pan X."/>
            <person name="You X."/>
            <person name="Zhang Y."/>
            <person name="Yang J."/>
            <person name="Li J."/>
            <person name="Zhang X."/>
            <person name="Liu S."/>
            <person name="Sun C."/>
            <person name="Yang J."/>
            <person name="Shi Q."/>
        </authorList>
    </citation>
    <scope>NUCLEOTIDE SEQUENCE [LARGE SCALE GENOMIC DNA]</scope>
    <source>
        <strain evidence="2">JWS20170419001</strain>
        <tissue evidence="2">Muscle</tissue>
    </source>
</reference>
<name>A0A556U203_BAGYA</name>
<sequence length="148" mass="17184">MCQGMDEVRRLFVINSFDFTPSFFGILQLRMTHLFILKHDRRDHTKQPYLLKDSRFIISLIPAHLLIFIFFSMAYVHVCFTYLVCCYESGISAIDDTHPCHAYMHMPSGPSCQSTEEEVEEEKNGGILLNFIRSVCKSVLMSESENEF</sequence>
<dbReference type="EMBL" id="VCAZ01000039">
    <property type="protein sequence ID" value="TSL97269.1"/>
    <property type="molecule type" value="Genomic_DNA"/>
</dbReference>
<accession>A0A556U203</accession>